<comment type="function">
    <text evidence="9">Involved in the cellular defense against the biological effects of O6-methylguanine (O6-MeG) and O4-methylthymine (O4-MeT) in DNA. Repairs the methylated nucleobase in DNA by stoichiometrically transferring the methyl group to a cysteine residue in the enzyme. This is a suicide reaction: the enzyme is irreversibly inactivated.</text>
</comment>
<dbReference type="OrthoDB" id="9802228at2"/>
<name>A0A1G7E218_9ACTN</name>
<dbReference type="RefSeq" id="WP_090595669.1">
    <property type="nucleotide sequence ID" value="NZ_LT629688.1"/>
</dbReference>
<evidence type="ECO:0000256" key="6">
    <source>
        <dbReference type="ARBA" id="ARBA00022763"/>
    </source>
</evidence>
<dbReference type="InterPro" id="IPR014048">
    <property type="entry name" value="MethylDNA_cys_MeTrfase_DNA-bd"/>
</dbReference>
<comment type="similarity">
    <text evidence="2 9">Belongs to the MGMT family.</text>
</comment>
<dbReference type="FunFam" id="1.10.10.10:FF:000214">
    <property type="entry name" value="Methylated-DNA--protein-cysteine methyltransferase"/>
    <property type="match status" value="1"/>
</dbReference>
<dbReference type="EMBL" id="LT629688">
    <property type="protein sequence ID" value="SDE57734.1"/>
    <property type="molecule type" value="Genomic_DNA"/>
</dbReference>
<protein>
    <recommendedName>
        <fullName evidence="9">Methylated-DNA--protein-cysteine methyltransferase</fullName>
        <ecNumber evidence="9">2.1.1.63</ecNumber>
    </recommendedName>
    <alternativeName>
        <fullName evidence="9">6-O-methylguanine-DNA methyltransferase</fullName>
        <shortName evidence="9">MGMT</shortName>
    </alternativeName>
    <alternativeName>
        <fullName evidence="9">O-6-methylguanine-DNA-alkyltransferase</fullName>
    </alternativeName>
</protein>
<comment type="catalytic activity">
    <reaction evidence="8 9">
        <text>a 6-O-methyl-2'-deoxyguanosine in DNA + L-cysteinyl-[protein] = S-methyl-L-cysteinyl-[protein] + a 2'-deoxyguanosine in DNA</text>
        <dbReference type="Rhea" id="RHEA:24000"/>
        <dbReference type="Rhea" id="RHEA-COMP:10131"/>
        <dbReference type="Rhea" id="RHEA-COMP:10132"/>
        <dbReference type="Rhea" id="RHEA-COMP:11367"/>
        <dbReference type="Rhea" id="RHEA-COMP:11368"/>
        <dbReference type="ChEBI" id="CHEBI:29950"/>
        <dbReference type="ChEBI" id="CHEBI:82612"/>
        <dbReference type="ChEBI" id="CHEBI:85445"/>
        <dbReference type="ChEBI" id="CHEBI:85448"/>
        <dbReference type="EC" id="2.1.1.63"/>
    </reaction>
</comment>
<feature type="domain" description="Methylated-DNA-[protein]-cysteine S-methyltransferase DNA binding" evidence="10">
    <location>
        <begin position="75"/>
        <end position="153"/>
    </location>
</feature>
<dbReference type="GO" id="GO:0032259">
    <property type="term" value="P:methylation"/>
    <property type="evidence" value="ECO:0007669"/>
    <property type="project" value="UniProtKB-KW"/>
</dbReference>
<dbReference type="STRING" id="675864.SAMN04489747_3796"/>
<dbReference type="InterPro" id="IPR036217">
    <property type="entry name" value="MethylDNA_cys_MeTrfase_DNAb"/>
</dbReference>
<dbReference type="PANTHER" id="PTHR10815:SF5">
    <property type="entry name" value="METHYLATED-DNA--PROTEIN-CYSTEINE METHYLTRANSFERASE"/>
    <property type="match status" value="1"/>
</dbReference>
<comment type="subcellular location">
    <subcellularLocation>
        <location evidence="9">Cytoplasm</location>
    </subcellularLocation>
</comment>
<feature type="active site" description="Nucleophile; methyl group acceptor" evidence="9">
    <location>
        <position position="126"/>
    </location>
</feature>
<dbReference type="NCBIfam" id="TIGR00589">
    <property type="entry name" value="ogt"/>
    <property type="match status" value="1"/>
</dbReference>
<evidence type="ECO:0000256" key="2">
    <source>
        <dbReference type="ARBA" id="ARBA00008711"/>
    </source>
</evidence>
<evidence type="ECO:0000313" key="13">
    <source>
        <dbReference type="Proteomes" id="UP000198546"/>
    </source>
</evidence>
<dbReference type="InterPro" id="IPR036388">
    <property type="entry name" value="WH-like_DNA-bd_sf"/>
</dbReference>
<keyword evidence="4 9" id="KW-0489">Methyltransferase</keyword>
<comment type="miscellaneous">
    <text evidence="9">This enzyme catalyzes only one turnover and therefore is not strictly catalytic. According to one definition, an enzyme is a biocatalyst that acts repeatedly and over many reaction cycles.</text>
</comment>
<gene>
    <name evidence="12" type="ORF">SAMN04489747_3796</name>
</gene>
<proteinExistence type="inferred from homology"/>
<comment type="catalytic activity">
    <reaction evidence="1 9">
        <text>a 4-O-methyl-thymidine in DNA + L-cysteinyl-[protein] = a thymidine in DNA + S-methyl-L-cysteinyl-[protein]</text>
        <dbReference type="Rhea" id="RHEA:53428"/>
        <dbReference type="Rhea" id="RHEA-COMP:10131"/>
        <dbReference type="Rhea" id="RHEA-COMP:10132"/>
        <dbReference type="Rhea" id="RHEA-COMP:13555"/>
        <dbReference type="Rhea" id="RHEA-COMP:13556"/>
        <dbReference type="ChEBI" id="CHEBI:29950"/>
        <dbReference type="ChEBI" id="CHEBI:82612"/>
        <dbReference type="ChEBI" id="CHEBI:137386"/>
        <dbReference type="ChEBI" id="CHEBI:137387"/>
        <dbReference type="EC" id="2.1.1.63"/>
    </reaction>
</comment>
<keyword evidence="3 9" id="KW-0963">Cytoplasm</keyword>
<dbReference type="Pfam" id="PF02870">
    <property type="entry name" value="Methyltransf_1N"/>
    <property type="match status" value="1"/>
</dbReference>
<dbReference type="GO" id="GO:0005737">
    <property type="term" value="C:cytoplasm"/>
    <property type="evidence" value="ECO:0007669"/>
    <property type="project" value="UniProtKB-SubCell"/>
</dbReference>
<dbReference type="GO" id="GO:0003908">
    <property type="term" value="F:methylated-DNA-[protein]-cysteine S-methyltransferase activity"/>
    <property type="evidence" value="ECO:0007669"/>
    <property type="project" value="UniProtKB-UniRule"/>
</dbReference>
<keyword evidence="6 9" id="KW-0227">DNA damage</keyword>
<dbReference type="Proteomes" id="UP000198546">
    <property type="component" value="Chromosome i"/>
</dbReference>
<evidence type="ECO:0000259" key="10">
    <source>
        <dbReference type="Pfam" id="PF01035"/>
    </source>
</evidence>
<dbReference type="PANTHER" id="PTHR10815">
    <property type="entry name" value="METHYLATED-DNA--PROTEIN-CYSTEINE METHYLTRANSFERASE"/>
    <property type="match status" value="1"/>
</dbReference>
<evidence type="ECO:0000313" key="12">
    <source>
        <dbReference type="EMBL" id="SDE57734.1"/>
    </source>
</evidence>
<keyword evidence="7 9" id="KW-0234">DNA repair</keyword>
<sequence length="164" mass="17561">MSPTHTVLDSPVGPLTLVAEEGALTALLMGRHRHPGMALGARRDGDFAAAAEQLEDYFAGGLTRFELPLAPAGRPFDLRVWALLREIPYGTTRSYAELARELGGTGFSQAVGRANGRNPIGIVVPCHRVVGTDGSLTGYAGGLERKRALLHLEDPARFGEQLLF</sequence>
<evidence type="ECO:0000256" key="4">
    <source>
        <dbReference type="ARBA" id="ARBA00022603"/>
    </source>
</evidence>
<dbReference type="AlphaFoldDB" id="A0A1G7E218"/>
<feature type="domain" description="Methylguanine DNA methyltransferase ribonuclease-like" evidence="11">
    <location>
        <begin position="5"/>
        <end position="71"/>
    </location>
</feature>
<reference evidence="12 13" key="1">
    <citation type="submission" date="2016-10" db="EMBL/GenBank/DDBJ databases">
        <authorList>
            <person name="de Groot N.N."/>
        </authorList>
    </citation>
    <scope>NUCLEOTIDE SEQUENCE [LARGE SCALE GENOMIC DNA]</scope>
    <source>
        <strain evidence="12 13">MON 2.2</strain>
    </source>
</reference>
<dbReference type="InterPro" id="IPR001497">
    <property type="entry name" value="MethylDNA_cys_MeTrfase_AS"/>
</dbReference>
<dbReference type="CDD" id="cd06445">
    <property type="entry name" value="ATase"/>
    <property type="match status" value="1"/>
</dbReference>
<dbReference type="SUPFAM" id="SSF46767">
    <property type="entry name" value="Methylated DNA-protein cysteine methyltransferase, C-terminal domain"/>
    <property type="match status" value="1"/>
</dbReference>
<dbReference type="InterPro" id="IPR036631">
    <property type="entry name" value="MGMT_N_sf"/>
</dbReference>
<accession>A0A1G7E218</accession>
<dbReference type="PROSITE" id="PS00374">
    <property type="entry name" value="MGMT"/>
    <property type="match status" value="1"/>
</dbReference>
<dbReference type="InterPro" id="IPR023546">
    <property type="entry name" value="MGMT"/>
</dbReference>
<dbReference type="Gene3D" id="3.30.160.70">
    <property type="entry name" value="Methylated DNA-protein cysteine methyltransferase domain"/>
    <property type="match status" value="1"/>
</dbReference>
<dbReference type="Pfam" id="PF01035">
    <property type="entry name" value="DNA_binding_1"/>
    <property type="match status" value="1"/>
</dbReference>
<keyword evidence="13" id="KW-1185">Reference proteome</keyword>
<dbReference type="Gene3D" id="1.10.10.10">
    <property type="entry name" value="Winged helix-like DNA-binding domain superfamily/Winged helix DNA-binding domain"/>
    <property type="match status" value="1"/>
</dbReference>
<evidence type="ECO:0000256" key="9">
    <source>
        <dbReference type="HAMAP-Rule" id="MF_00772"/>
    </source>
</evidence>
<evidence type="ECO:0000259" key="11">
    <source>
        <dbReference type="Pfam" id="PF02870"/>
    </source>
</evidence>
<dbReference type="HAMAP" id="MF_00772">
    <property type="entry name" value="OGT"/>
    <property type="match status" value="1"/>
</dbReference>
<dbReference type="SUPFAM" id="SSF53155">
    <property type="entry name" value="Methylated DNA-protein cysteine methyltransferase domain"/>
    <property type="match status" value="1"/>
</dbReference>
<organism evidence="12 13">
    <name type="scientific">Auraticoccus monumenti</name>
    <dbReference type="NCBI Taxonomy" id="675864"/>
    <lineage>
        <taxon>Bacteria</taxon>
        <taxon>Bacillati</taxon>
        <taxon>Actinomycetota</taxon>
        <taxon>Actinomycetes</taxon>
        <taxon>Propionibacteriales</taxon>
        <taxon>Propionibacteriaceae</taxon>
        <taxon>Auraticoccus</taxon>
    </lineage>
</organism>
<evidence type="ECO:0000256" key="8">
    <source>
        <dbReference type="ARBA" id="ARBA00049348"/>
    </source>
</evidence>
<evidence type="ECO:0000256" key="7">
    <source>
        <dbReference type="ARBA" id="ARBA00023204"/>
    </source>
</evidence>
<dbReference type="EC" id="2.1.1.63" evidence="9"/>
<evidence type="ECO:0000256" key="1">
    <source>
        <dbReference type="ARBA" id="ARBA00001286"/>
    </source>
</evidence>
<keyword evidence="5 9" id="KW-0808">Transferase</keyword>
<evidence type="ECO:0000256" key="3">
    <source>
        <dbReference type="ARBA" id="ARBA00022490"/>
    </source>
</evidence>
<dbReference type="GO" id="GO:0006307">
    <property type="term" value="P:DNA alkylation repair"/>
    <property type="evidence" value="ECO:0007669"/>
    <property type="project" value="UniProtKB-UniRule"/>
</dbReference>
<evidence type="ECO:0000256" key="5">
    <source>
        <dbReference type="ARBA" id="ARBA00022679"/>
    </source>
</evidence>
<dbReference type="InterPro" id="IPR008332">
    <property type="entry name" value="MethylG_MeTrfase_N"/>
</dbReference>